<protein>
    <recommendedName>
        <fullName evidence="4">HTH lacI-type domain-containing protein</fullName>
    </recommendedName>
</protein>
<organism evidence="5 6">
    <name type="scientific">Kribbella hippodromi</name>
    <dbReference type="NCBI Taxonomy" id="434347"/>
    <lineage>
        <taxon>Bacteria</taxon>
        <taxon>Bacillati</taxon>
        <taxon>Actinomycetota</taxon>
        <taxon>Actinomycetes</taxon>
        <taxon>Propionibacteriales</taxon>
        <taxon>Kribbellaceae</taxon>
        <taxon>Kribbella</taxon>
    </lineage>
</organism>
<evidence type="ECO:0000256" key="2">
    <source>
        <dbReference type="ARBA" id="ARBA00023125"/>
    </source>
</evidence>
<keyword evidence="3" id="KW-0804">Transcription</keyword>
<dbReference type="RefSeq" id="WP_344231514.1">
    <property type="nucleotide sequence ID" value="NZ_BAAAPH010000001.1"/>
</dbReference>
<keyword evidence="6" id="KW-1185">Reference proteome</keyword>
<sequence>MPKEPVTRNDVAAYAGVSTAVVSYVVNEGPRKVAPETRDRVLTAIRVLGYRPNATARALRMGTTRTFGLITPDGGNPLFAELAKAIDKEAAARGYVVLQTSADGDPETERAKIAELLTRQVSGLVLVAPTADPDLSAAEVPAVAINRVLPTISSIRPAYREGARRGVAHLINHGHQNIALVIGDPHPNHDAGANPAPAREVGGAGAMPARQVGGGAVPAHDAAPAREVHGAGAVPGREVHGAGAAPGREVHGAGAAPAREVHGVGAVPGRKVRGAGAVPGREVHGSGAVQGRPVGGGVGPGWGVVVGRGGGVERELGWRDALRAAGLAAGPVVRAAFSRDGGRVAGEKLLAATERPTAVFASSDLQAIGVLRAVHEAGLRVPEDIAVVAFDGTPETEYCWPPLTVVRQPLELLAREAVNRLIEGEQTVEALTLPTELILRKSCGC</sequence>
<gene>
    <name evidence="5" type="ORF">GCM10009804_03640</name>
</gene>
<dbReference type="CDD" id="cd01392">
    <property type="entry name" value="HTH_LacI"/>
    <property type="match status" value="1"/>
</dbReference>
<dbReference type="InterPro" id="IPR010982">
    <property type="entry name" value="Lambda_DNA-bd_dom_sf"/>
</dbReference>
<dbReference type="Pfam" id="PF00356">
    <property type="entry name" value="LacI"/>
    <property type="match status" value="1"/>
</dbReference>
<evidence type="ECO:0000256" key="3">
    <source>
        <dbReference type="ARBA" id="ARBA00023163"/>
    </source>
</evidence>
<dbReference type="PANTHER" id="PTHR30146">
    <property type="entry name" value="LACI-RELATED TRANSCRIPTIONAL REPRESSOR"/>
    <property type="match status" value="1"/>
</dbReference>
<dbReference type="PROSITE" id="PS50932">
    <property type="entry name" value="HTH_LACI_2"/>
    <property type="match status" value="1"/>
</dbReference>
<evidence type="ECO:0000256" key="1">
    <source>
        <dbReference type="ARBA" id="ARBA00023015"/>
    </source>
</evidence>
<dbReference type="CDD" id="cd06267">
    <property type="entry name" value="PBP1_LacI_sugar_binding-like"/>
    <property type="match status" value="1"/>
</dbReference>
<dbReference type="Gene3D" id="1.10.260.40">
    <property type="entry name" value="lambda repressor-like DNA-binding domains"/>
    <property type="match status" value="1"/>
</dbReference>
<dbReference type="Proteomes" id="UP001501705">
    <property type="component" value="Unassembled WGS sequence"/>
</dbReference>
<evidence type="ECO:0000313" key="6">
    <source>
        <dbReference type="Proteomes" id="UP001501705"/>
    </source>
</evidence>
<reference evidence="6" key="1">
    <citation type="journal article" date="2019" name="Int. J. Syst. Evol. Microbiol.">
        <title>The Global Catalogue of Microorganisms (GCM) 10K type strain sequencing project: providing services to taxonomists for standard genome sequencing and annotation.</title>
        <authorList>
            <consortium name="The Broad Institute Genomics Platform"/>
            <consortium name="The Broad Institute Genome Sequencing Center for Infectious Disease"/>
            <person name="Wu L."/>
            <person name="Ma J."/>
        </authorList>
    </citation>
    <scope>NUCLEOTIDE SEQUENCE [LARGE SCALE GENOMIC DNA]</scope>
    <source>
        <strain evidence="6">JCM 15572</strain>
    </source>
</reference>
<proteinExistence type="predicted"/>
<keyword evidence="2" id="KW-0238">DNA-binding</keyword>
<dbReference type="InterPro" id="IPR028082">
    <property type="entry name" value="Peripla_BP_I"/>
</dbReference>
<accession>A0ABP4MUF2</accession>
<evidence type="ECO:0000313" key="5">
    <source>
        <dbReference type="EMBL" id="GAA1550329.1"/>
    </source>
</evidence>
<dbReference type="InterPro" id="IPR000843">
    <property type="entry name" value="HTH_LacI"/>
</dbReference>
<dbReference type="InterPro" id="IPR001761">
    <property type="entry name" value="Peripla_BP/Lac1_sug-bd_dom"/>
</dbReference>
<dbReference type="Gene3D" id="3.40.50.2300">
    <property type="match status" value="3"/>
</dbReference>
<name>A0ABP4MUF2_9ACTN</name>
<dbReference type="PANTHER" id="PTHR30146:SF109">
    <property type="entry name" value="HTH-TYPE TRANSCRIPTIONAL REGULATOR GALS"/>
    <property type="match status" value="1"/>
</dbReference>
<dbReference type="SUPFAM" id="SSF47413">
    <property type="entry name" value="lambda repressor-like DNA-binding domains"/>
    <property type="match status" value="1"/>
</dbReference>
<keyword evidence="1" id="KW-0805">Transcription regulation</keyword>
<dbReference type="Pfam" id="PF00532">
    <property type="entry name" value="Peripla_BP_1"/>
    <property type="match status" value="1"/>
</dbReference>
<comment type="caution">
    <text evidence="5">The sequence shown here is derived from an EMBL/GenBank/DDBJ whole genome shotgun (WGS) entry which is preliminary data.</text>
</comment>
<feature type="domain" description="HTH lacI-type" evidence="4">
    <location>
        <begin position="6"/>
        <end position="61"/>
    </location>
</feature>
<dbReference type="Pfam" id="PF13377">
    <property type="entry name" value="Peripla_BP_3"/>
    <property type="match status" value="1"/>
</dbReference>
<dbReference type="EMBL" id="BAAAPH010000001">
    <property type="protein sequence ID" value="GAA1550329.1"/>
    <property type="molecule type" value="Genomic_DNA"/>
</dbReference>
<dbReference type="InterPro" id="IPR046335">
    <property type="entry name" value="LacI/GalR-like_sensor"/>
</dbReference>
<evidence type="ECO:0000259" key="4">
    <source>
        <dbReference type="PROSITE" id="PS50932"/>
    </source>
</evidence>
<dbReference type="SUPFAM" id="SSF53822">
    <property type="entry name" value="Periplasmic binding protein-like I"/>
    <property type="match status" value="2"/>
</dbReference>
<dbReference type="SMART" id="SM00354">
    <property type="entry name" value="HTH_LACI"/>
    <property type="match status" value="1"/>
</dbReference>